<accession>G9EUF1</accession>
<name>G9EUF1_9GAMM</name>
<dbReference type="InterPro" id="IPR001727">
    <property type="entry name" value="GDT1-like"/>
</dbReference>
<feature type="transmembrane region" description="Helical" evidence="6">
    <location>
        <begin position="132"/>
        <end position="153"/>
    </location>
</feature>
<comment type="caution">
    <text evidence="6">Lacks conserved residue(s) required for the propagation of feature annotation.</text>
</comment>
<dbReference type="GO" id="GO:0016020">
    <property type="term" value="C:membrane"/>
    <property type="evidence" value="ECO:0007669"/>
    <property type="project" value="UniProtKB-SubCell"/>
</dbReference>
<organism evidence="7 8">
    <name type="scientific">Legionella drancourtii LLAP12</name>
    <dbReference type="NCBI Taxonomy" id="658187"/>
    <lineage>
        <taxon>Bacteria</taxon>
        <taxon>Pseudomonadati</taxon>
        <taxon>Pseudomonadota</taxon>
        <taxon>Gammaproteobacteria</taxon>
        <taxon>Legionellales</taxon>
        <taxon>Legionellaceae</taxon>
        <taxon>Legionella</taxon>
    </lineage>
</organism>
<gene>
    <name evidence="7" type="ORF">LDG_8945</name>
</gene>
<feature type="transmembrane region" description="Helical" evidence="6">
    <location>
        <begin position="66"/>
        <end position="84"/>
    </location>
</feature>
<feature type="transmembrane region" description="Helical" evidence="6">
    <location>
        <begin position="165"/>
        <end position="183"/>
    </location>
</feature>
<dbReference type="STRING" id="658187.LDG_8945"/>
<keyword evidence="8" id="KW-1185">Reference proteome</keyword>
<protein>
    <recommendedName>
        <fullName evidence="6">GDT1 family protein</fullName>
    </recommendedName>
</protein>
<dbReference type="HOGENOM" id="CLU_040186_2_1_6"/>
<sequence length="188" mass="20745">MEPFFISTVAIASTEFGDKTQLLALLLASRFKKPIPIILGIFFATLFNHAIAAFCGEWIGQHLNGVMLHALLTIFFILAAIWVLKPDRINPTKENHKNKSVFLTTAIAFFLAEMGDKTQIATALMAAQFQTLVPVILGTTLGILLVNVPVVILGDKITPYIPIRIVRFISAAIFLLLALQELLKLVME</sequence>
<evidence type="ECO:0000313" key="7">
    <source>
        <dbReference type="EMBL" id="EHL28951.1"/>
    </source>
</evidence>
<dbReference type="InParanoid" id="G9EUF1"/>
<evidence type="ECO:0000256" key="4">
    <source>
        <dbReference type="ARBA" id="ARBA00022989"/>
    </source>
</evidence>
<dbReference type="PANTHER" id="PTHR12608:SF1">
    <property type="entry name" value="TRANSMEMBRANE PROTEIN 165"/>
    <property type="match status" value="1"/>
</dbReference>
<evidence type="ECO:0000256" key="2">
    <source>
        <dbReference type="ARBA" id="ARBA00009190"/>
    </source>
</evidence>
<dbReference type="RefSeq" id="WP_006872805.1">
    <property type="nucleotide sequence ID" value="NZ_JH413850.1"/>
</dbReference>
<evidence type="ECO:0000256" key="1">
    <source>
        <dbReference type="ARBA" id="ARBA00004141"/>
    </source>
</evidence>
<proteinExistence type="inferred from homology"/>
<dbReference type="EMBL" id="JH413850">
    <property type="protein sequence ID" value="EHL28951.1"/>
    <property type="molecule type" value="Genomic_DNA"/>
</dbReference>
<dbReference type="eggNOG" id="COG2119">
    <property type="taxonomic scope" value="Bacteria"/>
</dbReference>
<evidence type="ECO:0000256" key="6">
    <source>
        <dbReference type="RuleBase" id="RU365102"/>
    </source>
</evidence>
<dbReference type="Proteomes" id="UP000002770">
    <property type="component" value="Unassembled WGS sequence"/>
</dbReference>
<dbReference type="PANTHER" id="PTHR12608">
    <property type="entry name" value="TRANSMEMBRANE PROTEIN HTP-1 RELATED"/>
    <property type="match status" value="1"/>
</dbReference>
<keyword evidence="4 6" id="KW-1133">Transmembrane helix</keyword>
<comment type="similarity">
    <text evidence="2 6">Belongs to the GDT1 family.</text>
</comment>
<dbReference type="Pfam" id="PF01169">
    <property type="entry name" value="GDT1"/>
    <property type="match status" value="2"/>
</dbReference>
<evidence type="ECO:0000256" key="5">
    <source>
        <dbReference type="ARBA" id="ARBA00023136"/>
    </source>
</evidence>
<reference evidence="7 8" key="1">
    <citation type="journal article" date="2011" name="BMC Genomics">
        <title>Insight into cross-talk between intra-amoebal pathogens.</title>
        <authorList>
            <person name="Gimenez G."/>
            <person name="Bertelli C."/>
            <person name="Moliner C."/>
            <person name="Robert C."/>
            <person name="Raoult D."/>
            <person name="Fournier P.E."/>
            <person name="Greub G."/>
        </authorList>
    </citation>
    <scope>NUCLEOTIDE SEQUENCE [LARGE SCALE GENOMIC DNA]</scope>
    <source>
        <strain evidence="7 8">LLAP12</strain>
    </source>
</reference>
<comment type="subcellular location">
    <subcellularLocation>
        <location evidence="1 6">Membrane</location>
        <topology evidence="1 6">Multi-pass membrane protein</topology>
    </subcellularLocation>
</comment>
<evidence type="ECO:0000256" key="3">
    <source>
        <dbReference type="ARBA" id="ARBA00022692"/>
    </source>
</evidence>
<dbReference type="AlphaFoldDB" id="G9EUF1"/>
<dbReference type="OrthoDB" id="9801356at2"/>
<evidence type="ECO:0000313" key="8">
    <source>
        <dbReference type="Proteomes" id="UP000002770"/>
    </source>
</evidence>
<feature type="transmembrane region" description="Helical" evidence="6">
    <location>
        <begin position="37"/>
        <end position="60"/>
    </location>
</feature>
<keyword evidence="5 6" id="KW-0472">Membrane</keyword>
<dbReference type="GO" id="GO:0046873">
    <property type="term" value="F:metal ion transmembrane transporter activity"/>
    <property type="evidence" value="ECO:0007669"/>
    <property type="project" value="InterPro"/>
</dbReference>
<keyword evidence="3 6" id="KW-0812">Transmembrane</keyword>